<name>A0ABN3XNR6_9ACTN</name>
<evidence type="ECO:0008006" key="4">
    <source>
        <dbReference type="Google" id="ProtNLM"/>
    </source>
</evidence>
<keyword evidence="3" id="KW-1185">Reference proteome</keyword>
<protein>
    <recommendedName>
        <fullName evidence="4">Transposase</fullName>
    </recommendedName>
</protein>
<reference evidence="2 3" key="1">
    <citation type="journal article" date="2019" name="Int. J. Syst. Evol. Microbiol.">
        <title>The Global Catalogue of Microorganisms (GCM) 10K type strain sequencing project: providing services to taxonomists for standard genome sequencing and annotation.</title>
        <authorList>
            <consortium name="The Broad Institute Genomics Platform"/>
            <consortium name="The Broad Institute Genome Sequencing Center for Infectious Disease"/>
            <person name="Wu L."/>
            <person name="Ma J."/>
        </authorList>
    </citation>
    <scope>NUCLEOTIDE SEQUENCE [LARGE SCALE GENOMIC DNA]</scope>
    <source>
        <strain evidence="2 3">JCM 9088</strain>
    </source>
</reference>
<feature type="region of interest" description="Disordered" evidence="1">
    <location>
        <begin position="47"/>
        <end position="81"/>
    </location>
</feature>
<gene>
    <name evidence="2" type="ORF">GCM10010446_58610</name>
</gene>
<dbReference type="Proteomes" id="UP001500403">
    <property type="component" value="Unassembled WGS sequence"/>
</dbReference>
<sequence>MVEDVREFAEETELLRSRERSYGQFLALALALVLRYGGQAVPRYVVGESADSNNDHRTGPGDDPAPARQQPGDDSAASLWSRSAQVRSYGTTVLLDTCARSARQSPL</sequence>
<comment type="caution">
    <text evidence="2">The sequence shown here is derived from an EMBL/GenBank/DDBJ whole genome shotgun (WGS) entry which is preliminary data.</text>
</comment>
<evidence type="ECO:0000313" key="3">
    <source>
        <dbReference type="Proteomes" id="UP001500403"/>
    </source>
</evidence>
<proteinExistence type="predicted"/>
<organism evidence="2 3">
    <name type="scientific">Streptomyces enissocaesilis</name>
    <dbReference type="NCBI Taxonomy" id="332589"/>
    <lineage>
        <taxon>Bacteria</taxon>
        <taxon>Bacillati</taxon>
        <taxon>Actinomycetota</taxon>
        <taxon>Actinomycetes</taxon>
        <taxon>Kitasatosporales</taxon>
        <taxon>Streptomycetaceae</taxon>
        <taxon>Streptomyces</taxon>
        <taxon>Streptomyces rochei group</taxon>
    </lineage>
</organism>
<dbReference type="EMBL" id="BAAAUD010000056">
    <property type="protein sequence ID" value="GAA2965205.1"/>
    <property type="molecule type" value="Genomic_DNA"/>
</dbReference>
<evidence type="ECO:0000256" key="1">
    <source>
        <dbReference type="SAM" id="MobiDB-lite"/>
    </source>
</evidence>
<evidence type="ECO:0000313" key="2">
    <source>
        <dbReference type="EMBL" id="GAA2965205.1"/>
    </source>
</evidence>
<accession>A0ABN3XNR6</accession>